<evidence type="ECO:0000313" key="1">
    <source>
        <dbReference type="EMBL" id="QHT97011.1"/>
    </source>
</evidence>
<dbReference type="EMBL" id="MN740271">
    <property type="protein sequence ID" value="QHT97011.1"/>
    <property type="molecule type" value="Genomic_DNA"/>
</dbReference>
<sequence>MPLVIKDKRSGEEKVCGIVCESLQCGHCLLPVQPNTVFMAFDDPYFCIVHETCVPLFNFDKQSRRPKGIGRETAIKELDEYQKQLHTMTERPWWQNKAPKSYQKALQDLLLLHQSLRTSRVIA</sequence>
<dbReference type="AlphaFoldDB" id="A0A6C0IUQ6"/>
<proteinExistence type="predicted"/>
<reference evidence="1" key="1">
    <citation type="journal article" date="2020" name="Nature">
        <title>Giant virus diversity and host interactions through global metagenomics.</title>
        <authorList>
            <person name="Schulz F."/>
            <person name="Roux S."/>
            <person name="Paez-Espino D."/>
            <person name="Jungbluth S."/>
            <person name="Walsh D.A."/>
            <person name="Denef V.J."/>
            <person name="McMahon K.D."/>
            <person name="Konstantinidis K.T."/>
            <person name="Eloe-Fadrosh E.A."/>
            <person name="Kyrpides N.C."/>
            <person name="Woyke T."/>
        </authorList>
    </citation>
    <scope>NUCLEOTIDE SEQUENCE</scope>
    <source>
        <strain evidence="1">GVMAG-M-3300024510-1</strain>
    </source>
</reference>
<accession>A0A6C0IUQ6</accession>
<organism evidence="1">
    <name type="scientific">viral metagenome</name>
    <dbReference type="NCBI Taxonomy" id="1070528"/>
    <lineage>
        <taxon>unclassified sequences</taxon>
        <taxon>metagenomes</taxon>
        <taxon>organismal metagenomes</taxon>
    </lineage>
</organism>
<protein>
    <submittedName>
        <fullName evidence="1">Uncharacterized protein</fullName>
    </submittedName>
</protein>
<name>A0A6C0IUQ6_9ZZZZ</name>